<evidence type="ECO:0000313" key="2">
    <source>
        <dbReference type="Proteomes" id="UP000827976"/>
    </source>
</evidence>
<dbReference type="EMBL" id="CM037012">
    <property type="protein sequence ID" value="KAH7690701.1"/>
    <property type="molecule type" value="Genomic_DNA"/>
</dbReference>
<protein>
    <submittedName>
        <fullName evidence="1">Glutathione transferase protein</fullName>
        <ecNumber evidence="1">2.5.1.18</ecNumber>
    </submittedName>
</protein>
<keyword evidence="1" id="KW-0808">Transferase</keyword>
<dbReference type="EC" id="2.5.1.18" evidence="1"/>
<comment type="caution">
    <text evidence="1">The sequence shown here is derived from an EMBL/GenBank/DDBJ whole genome shotgun (WGS) entry which is preliminary data.</text>
</comment>
<accession>A0ACB7WRF9</accession>
<proteinExistence type="predicted"/>
<keyword evidence="2" id="KW-1185">Reference proteome</keyword>
<sequence>MVKLKVYADRVSQPSRAILIFCKVDLSKGHHRNPQFQEINPMRQVPAIVDGRFKLFESHAILKYLSCTFLGVSDSWYPADISVRAKVDAILDWHHSNLRLGAASRIVNSITGPALGLPLNPKAAKEAEKILGSSLAKLRQFGSKEMQNFF</sequence>
<reference evidence="2" key="1">
    <citation type="journal article" date="2022" name="Nat. Commun.">
        <title>Chromosome evolution and the genetic basis of agronomically important traits in greater yam.</title>
        <authorList>
            <person name="Bredeson J.V."/>
            <person name="Lyons J.B."/>
            <person name="Oniyinde I.O."/>
            <person name="Okereke N.R."/>
            <person name="Kolade O."/>
            <person name="Nnabue I."/>
            <person name="Nwadili C.O."/>
            <person name="Hribova E."/>
            <person name="Parker M."/>
            <person name="Nwogha J."/>
            <person name="Shu S."/>
            <person name="Carlson J."/>
            <person name="Kariba R."/>
            <person name="Muthemba S."/>
            <person name="Knop K."/>
            <person name="Barton G.J."/>
            <person name="Sherwood A.V."/>
            <person name="Lopez-Montes A."/>
            <person name="Asiedu R."/>
            <person name="Jamnadass R."/>
            <person name="Muchugi A."/>
            <person name="Goodstein D."/>
            <person name="Egesi C.N."/>
            <person name="Featherston J."/>
            <person name="Asfaw A."/>
            <person name="Simpson G.G."/>
            <person name="Dolezel J."/>
            <person name="Hendre P.S."/>
            <person name="Van Deynze A."/>
            <person name="Kumar P.L."/>
            <person name="Obidiegwu J.E."/>
            <person name="Bhattacharjee R."/>
            <person name="Rokhsar D.S."/>
        </authorList>
    </citation>
    <scope>NUCLEOTIDE SEQUENCE [LARGE SCALE GENOMIC DNA]</scope>
    <source>
        <strain evidence="2">cv. TDa95/00328</strain>
    </source>
</reference>
<name>A0ACB7WRF9_DIOAL</name>
<gene>
    <name evidence="1" type="ORF">IHE45_02G066800</name>
</gene>
<dbReference type="Proteomes" id="UP000827976">
    <property type="component" value="Chromosome 2"/>
</dbReference>
<evidence type="ECO:0000313" key="1">
    <source>
        <dbReference type="EMBL" id="KAH7690701.1"/>
    </source>
</evidence>
<organism evidence="1 2">
    <name type="scientific">Dioscorea alata</name>
    <name type="common">Purple yam</name>
    <dbReference type="NCBI Taxonomy" id="55571"/>
    <lineage>
        <taxon>Eukaryota</taxon>
        <taxon>Viridiplantae</taxon>
        <taxon>Streptophyta</taxon>
        <taxon>Embryophyta</taxon>
        <taxon>Tracheophyta</taxon>
        <taxon>Spermatophyta</taxon>
        <taxon>Magnoliopsida</taxon>
        <taxon>Liliopsida</taxon>
        <taxon>Dioscoreales</taxon>
        <taxon>Dioscoreaceae</taxon>
        <taxon>Dioscorea</taxon>
    </lineage>
</organism>